<organism evidence="1 2">
    <name type="scientific">Vespula vulgaris</name>
    <name type="common">Yellow jacket</name>
    <name type="synonym">Wasp</name>
    <dbReference type="NCBI Taxonomy" id="7454"/>
    <lineage>
        <taxon>Eukaryota</taxon>
        <taxon>Metazoa</taxon>
        <taxon>Ecdysozoa</taxon>
        <taxon>Arthropoda</taxon>
        <taxon>Hexapoda</taxon>
        <taxon>Insecta</taxon>
        <taxon>Pterygota</taxon>
        <taxon>Neoptera</taxon>
        <taxon>Endopterygota</taxon>
        <taxon>Hymenoptera</taxon>
        <taxon>Apocrita</taxon>
        <taxon>Aculeata</taxon>
        <taxon>Vespoidea</taxon>
        <taxon>Vespidae</taxon>
        <taxon>Vespinae</taxon>
        <taxon>Vespula</taxon>
    </lineage>
</organism>
<evidence type="ECO:0000313" key="1">
    <source>
        <dbReference type="EMBL" id="KAF7405169.1"/>
    </source>
</evidence>
<dbReference type="AlphaFoldDB" id="A0A834NEI0"/>
<name>A0A834NEI0_VESVU</name>
<sequence>MGRGWFQKELSARDSTFILVEFVVSFEDDRNPGLNAVILVTADRIFRARSQFNWLDGFLDRKTLEPCLEYFGKTRMDTHSEWYS</sequence>
<gene>
    <name evidence="1" type="ORF">HZH66_004075</name>
</gene>
<comment type="caution">
    <text evidence="1">The sequence shown here is derived from an EMBL/GenBank/DDBJ whole genome shotgun (WGS) entry which is preliminary data.</text>
</comment>
<accession>A0A834NEI0</accession>
<dbReference type="EMBL" id="JACSEA010000003">
    <property type="protein sequence ID" value="KAF7405169.1"/>
    <property type="molecule type" value="Genomic_DNA"/>
</dbReference>
<reference evidence="1" key="1">
    <citation type="journal article" date="2020" name="G3 (Bethesda)">
        <title>High-Quality Assemblies for Three Invasive Social Wasps from the &lt;i&gt;Vespula&lt;/i&gt; Genus.</title>
        <authorList>
            <person name="Harrop T.W.R."/>
            <person name="Guhlin J."/>
            <person name="McLaughlin G.M."/>
            <person name="Permina E."/>
            <person name="Stockwell P."/>
            <person name="Gilligan J."/>
            <person name="Le Lec M.F."/>
            <person name="Gruber M.A.M."/>
            <person name="Quinn O."/>
            <person name="Lovegrove M."/>
            <person name="Duncan E.J."/>
            <person name="Remnant E.J."/>
            <person name="Van Eeckhoven J."/>
            <person name="Graham B."/>
            <person name="Knapp R.A."/>
            <person name="Langford K.W."/>
            <person name="Kronenberg Z."/>
            <person name="Press M.O."/>
            <person name="Eacker S.M."/>
            <person name="Wilson-Rankin E.E."/>
            <person name="Purcell J."/>
            <person name="Lester P.J."/>
            <person name="Dearden P.K."/>
        </authorList>
    </citation>
    <scope>NUCLEOTIDE SEQUENCE</scope>
    <source>
        <strain evidence="1">Marl-1</strain>
    </source>
</reference>
<dbReference type="Proteomes" id="UP000614350">
    <property type="component" value="Unassembled WGS sequence"/>
</dbReference>
<proteinExistence type="predicted"/>
<protein>
    <submittedName>
        <fullName evidence="1">Uncharacterized protein</fullName>
    </submittedName>
</protein>
<evidence type="ECO:0000313" key="2">
    <source>
        <dbReference type="Proteomes" id="UP000614350"/>
    </source>
</evidence>
<keyword evidence="2" id="KW-1185">Reference proteome</keyword>